<keyword evidence="3" id="KW-0479">Metal-binding</keyword>
<dbReference type="InterPro" id="IPR006127">
    <property type="entry name" value="ZnuA-like"/>
</dbReference>
<dbReference type="InterPro" id="IPR006129">
    <property type="entry name" value="AdhesinB"/>
</dbReference>
<reference evidence="5" key="1">
    <citation type="submission" date="2020-05" db="EMBL/GenBank/DDBJ databases">
        <authorList>
            <person name="Chiriac C."/>
            <person name="Salcher M."/>
            <person name="Ghai R."/>
            <person name="Kavagutti S V."/>
        </authorList>
    </citation>
    <scope>NUCLEOTIDE SEQUENCE</scope>
</reference>
<dbReference type="EMBL" id="CAFAAJ010000098">
    <property type="protein sequence ID" value="CAB4810384.1"/>
    <property type="molecule type" value="Genomic_DNA"/>
</dbReference>
<dbReference type="Pfam" id="PF01297">
    <property type="entry name" value="ZnuA"/>
    <property type="match status" value="1"/>
</dbReference>
<dbReference type="PRINTS" id="PR00690">
    <property type="entry name" value="ADHESNFAMILY"/>
</dbReference>
<sequence length="384" mass="39875">MFAGANAGDVYGSPNLAGVMRLPRSPLVPAALLVSAGLALAACGGSKSSNGDNAAVRARVAAYTCPGTATATGAAGTAPLDGARLRIVTTVAPITSIIANIAGDRADVVGAIPEGQDSHTYEPKPSVARIMTTADLVFVNGLKLEDPTRQIAVKNIPEGGRVIDLGNLALPEDLYLYDFSFPKEGGKPNPHVWTNPPMAACYAQVAAAAMSAADPANAAYFGANATAYVARLAELDALMKAATETVPAAARKLLTYHDAYAYFAANYGWEVIGAIQVSSFEDPTPKEIASLIKQIRATGVPAIFGSEVFPSTVLEQIGKETNVKYVDQLRDDDLPGAPGDADHSFLGLMKFDFVTMVASLGGDATALAAFDPADITPDRAEYPQ</sequence>
<dbReference type="InterPro" id="IPR006128">
    <property type="entry name" value="Lipoprotein_PsaA-like"/>
</dbReference>
<proteinExistence type="predicted"/>
<evidence type="ECO:0000256" key="4">
    <source>
        <dbReference type="ARBA" id="ARBA00022729"/>
    </source>
</evidence>
<dbReference type="PRINTS" id="PR00691">
    <property type="entry name" value="ADHESINB"/>
</dbReference>
<accession>A0A6J6YQ40</accession>
<dbReference type="PANTHER" id="PTHR42953">
    <property type="entry name" value="HIGH-AFFINITY ZINC UPTAKE SYSTEM PROTEIN ZNUA-RELATED"/>
    <property type="match status" value="1"/>
</dbReference>
<keyword evidence="2" id="KW-0813">Transport</keyword>
<dbReference type="AlphaFoldDB" id="A0A6J6YQ40"/>
<dbReference type="GO" id="GO:0046872">
    <property type="term" value="F:metal ion binding"/>
    <property type="evidence" value="ECO:0007669"/>
    <property type="project" value="UniProtKB-KW"/>
</dbReference>
<evidence type="ECO:0000313" key="5">
    <source>
        <dbReference type="EMBL" id="CAB4810384.1"/>
    </source>
</evidence>
<gene>
    <name evidence="5" type="ORF">UFOPK3001_01508</name>
</gene>
<dbReference type="Gene3D" id="3.40.50.1980">
    <property type="entry name" value="Nitrogenase molybdenum iron protein domain"/>
    <property type="match status" value="2"/>
</dbReference>
<dbReference type="PANTHER" id="PTHR42953:SF1">
    <property type="entry name" value="METAL-BINDING PROTEIN HI_0362-RELATED"/>
    <property type="match status" value="1"/>
</dbReference>
<comment type="subcellular location">
    <subcellularLocation>
        <location evidence="1">Cell envelope</location>
    </subcellularLocation>
</comment>
<evidence type="ECO:0000256" key="1">
    <source>
        <dbReference type="ARBA" id="ARBA00004196"/>
    </source>
</evidence>
<protein>
    <submittedName>
        <fullName evidence="5">Unannotated protein</fullName>
    </submittedName>
</protein>
<evidence type="ECO:0000256" key="3">
    <source>
        <dbReference type="ARBA" id="ARBA00022723"/>
    </source>
</evidence>
<dbReference type="InterPro" id="IPR050492">
    <property type="entry name" value="Bact_metal-bind_prot9"/>
</dbReference>
<organism evidence="5">
    <name type="scientific">freshwater metagenome</name>
    <dbReference type="NCBI Taxonomy" id="449393"/>
    <lineage>
        <taxon>unclassified sequences</taxon>
        <taxon>metagenomes</taxon>
        <taxon>ecological metagenomes</taxon>
    </lineage>
</organism>
<name>A0A6J6YQ40_9ZZZZ</name>
<dbReference type="GO" id="GO:0030313">
    <property type="term" value="C:cell envelope"/>
    <property type="evidence" value="ECO:0007669"/>
    <property type="project" value="UniProtKB-SubCell"/>
</dbReference>
<keyword evidence="4" id="KW-0732">Signal</keyword>
<dbReference type="SUPFAM" id="SSF53807">
    <property type="entry name" value="Helical backbone' metal receptor"/>
    <property type="match status" value="1"/>
</dbReference>
<dbReference type="GO" id="GO:0030001">
    <property type="term" value="P:metal ion transport"/>
    <property type="evidence" value="ECO:0007669"/>
    <property type="project" value="InterPro"/>
</dbReference>
<dbReference type="GO" id="GO:0007155">
    <property type="term" value="P:cell adhesion"/>
    <property type="evidence" value="ECO:0007669"/>
    <property type="project" value="InterPro"/>
</dbReference>
<evidence type="ECO:0000256" key="2">
    <source>
        <dbReference type="ARBA" id="ARBA00022448"/>
    </source>
</evidence>